<protein>
    <submittedName>
        <fullName evidence="8">GtrA family protein</fullName>
    </submittedName>
</protein>
<proteinExistence type="inferred from homology"/>
<keyword evidence="4 6" id="KW-1133">Transmembrane helix</keyword>
<keyword evidence="9" id="KW-1185">Reference proteome</keyword>
<evidence type="ECO:0000313" key="9">
    <source>
        <dbReference type="Proteomes" id="UP000268973"/>
    </source>
</evidence>
<organism evidence="8 9">
    <name type="scientific">Vibrio aquaticus</name>
    <dbReference type="NCBI Taxonomy" id="2496559"/>
    <lineage>
        <taxon>Bacteria</taxon>
        <taxon>Pseudomonadati</taxon>
        <taxon>Pseudomonadota</taxon>
        <taxon>Gammaproteobacteria</taxon>
        <taxon>Vibrionales</taxon>
        <taxon>Vibrionaceae</taxon>
        <taxon>Vibrio</taxon>
    </lineage>
</organism>
<keyword evidence="3 6" id="KW-0812">Transmembrane</keyword>
<feature type="transmembrane region" description="Helical" evidence="6">
    <location>
        <begin position="99"/>
        <end position="125"/>
    </location>
</feature>
<comment type="caution">
    <text evidence="8">The sequence shown here is derived from an EMBL/GenBank/DDBJ whole genome shotgun (WGS) entry which is preliminary data.</text>
</comment>
<evidence type="ECO:0000256" key="5">
    <source>
        <dbReference type="ARBA" id="ARBA00023136"/>
    </source>
</evidence>
<evidence type="ECO:0000256" key="6">
    <source>
        <dbReference type="SAM" id="Phobius"/>
    </source>
</evidence>
<sequence length="132" mass="14704">MSHRLIKFAIVGGVGFIADASTFFVSHYLFQLHIFSARVIAFFIAATVTWLGNRLFTFNNKDVGITAQWFKFMLGACVSAIPNFMVFKSILFMVGDEGIAPMMALVVGILAGMVSNYLISSFWVFRPKKSTE</sequence>
<dbReference type="PANTHER" id="PTHR38459:SF1">
    <property type="entry name" value="PROPHAGE BACTOPRENOL-LINKED GLUCOSE TRANSLOCASE HOMOLOG"/>
    <property type="match status" value="1"/>
</dbReference>
<comment type="similarity">
    <text evidence="2">Belongs to the GtrA family.</text>
</comment>
<dbReference type="InterPro" id="IPR007267">
    <property type="entry name" value="GtrA_DPMS_TM"/>
</dbReference>
<feature type="domain" description="GtrA/DPMS transmembrane" evidence="7">
    <location>
        <begin position="7"/>
        <end position="125"/>
    </location>
</feature>
<dbReference type="Pfam" id="PF04138">
    <property type="entry name" value="GtrA_DPMS_TM"/>
    <property type="match status" value="1"/>
</dbReference>
<reference evidence="8 9" key="1">
    <citation type="submission" date="2018-12" db="EMBL/GenBank/DDBJ databases">
        <title>Vibrio sp. isolated from China Sea.</title>
        <authorList>
            <person name="Li Y."/>
        </authorList>
    </citation>
    <scope>NUCLEOTIDE SEQUENCE [LARGE SCALE GENOMIC DNA]</scope>
    <source>
        <strain evidence="8 9">BEI207</strain>
    </source>
</reference>
<keyword evidence="5 6" id="KW-0472">Membrane</keyword>
<dbReference type="InterPro" id="IPR051401">
    <property type="entry name" value="GtrA_CellWall_Glycosyl"/>
</dbReference>
<evidence type="ECO:0000256" key="2">
    <source>
        <dbReference type="ARBA" id="ARBA00009399"/>
    </source>
</evidence>
<evidence type="ECO:0000259" key="7">
    <source>
        <dbReference type="Pfam" id="PF04138"/>
    </source>
</evidence>
<feature type="transmembrane region" description="Helical" evidence="6">
    <location>
        <begin position="72"/>
        <end position="93"/>
    </location>
</feature>
<evidence type="ECO:0000313" key="8">
    <source>
        <dbReference type="EMBL" id="RTZ15816.1"/>
    </source>
</evidence>
<dbReference type="GO" id="GO:0000271">
    <property type="term" value="P:polysaccharide biosynthetic process"/>
    <property type="evidence" value="ECO:0007669"/>
    <property type="project" value="InterPro"/>
</dbReference>
<dbReference type="EMBL" id="RXZH01000004">
    <property type="protein sequence ID" value="RTZ15816.1"/>
    <property type="molecule type" value="Genomic_DNA"/>
</dbReference>
<dbReference type="GO" id="GO:0005886">
    <property type="term" value="C:plasma membrane"/>
    <property type="evidence" value="ECO:0007669"/>
    <property type="project" value="TreeGrafter"/>
</dbReference>
<evidence type="ECO:0000256" key="4">
    <source>
        <dbReference type="ARBA" id="ARBA00022989"/>
    </source>
</evidence>
<gene>
    <name evidence="8" type="ORF">EJ063_11340</name>
</gene>
<feature type="transmembrane region" description="Helical" evidence="6">
    <location>
        <begin position="30"/>
        <end position="51"/>
    </location>
</feature>
<evidence type="ECO:0000256" key="1">
    <source>
        <dbReference type="ARBA" id="ARBA00004141"/>
    </source>
</evidence>
<dbReference type="Proteomes" id="UP000268973">
    <property type="component" value="Unassembled WGS sequence"/>
</dbReference>
<comment type="subcellular location">
    <subcellularLocation>
        <location evidence="1">Membrane</location>
        <topology evidence="1">Multi-pass membrane protein</topology>
    </subcellularLocation>
</comment>
<dbReference type="AlphaFoldDB" id="A0A3S0MJR8"/>
<dbReference type="OrthoDB" id="9811884at2"/>
<dbReference type="PANTHER" id="PTHR38459">
    <property type="entry name" value="PROPHAGE BACTOPRENOL-LINKED GLUCOSE TRANSLOCASE HOMOLOG"/>
    <property type="match status" value="1"/>
</dbReference>
<name>A0A3S0MJR8_9VIBR</name>
<accession>A0A3S0MJR8</accession>
<evidence type="ECO:0000256" key="3">
    <source>
        <dbReference type="ARBA" id="ARBA00022692"/>
    </source>
</evidence>